<keyword evidence="2 5" id="KW-0812">Transmembrane</keyword>
<reference evidence="6 7" key="1">
    <citation type="journal article" date="2014" name="Nat. Commun.">
        <title>Klebsormidium flaccidum genome reveals primary factors for plant terrestrial adaptation.</title>
        <authorList>
            <person name="Hori K."/>
            <person name="Maruyama F."/>
            <person name="Fujisawa T."/>
            <person name="Togashi T."/>
            <person name="Yamamoto N."/>
            <person name="Seo M."/>
            <person name="Sato S."/>
            <person name="Yamada T."/>
            <person name="Mori H."/>
            <person name="Tajima N."/>
            <person name="Moriyama T."/>
            <person name="Ikeuchi M."/>
            <person name="Watanabe M."/>
            <person name="Wada H."/>
            <person name="Kobayashi K."/>
            <person name="Saito M."/>
            <person name="Masuda T."/>
            <person name="Sasaki-Sekimoto Y."/>
            <person name="Mashiguchi K."/>
            <person name="Awai K."/>
            <person name="Shimojima M."/>
            <person name="Masuda S."/>
            <person name="Iwai M."/>
            <person name="Nobusawa T."/>
            <person name="Narise T."/>
            <person name="Kondo S."/>
            <person name="Saito H."/>
            <person name="Sato R."/>
            <person name="Murakawa M."/>
            <person name="Ihara Y."/>
            <person name="Oshima-Yamada Y."/>
            <person name="Ohtaka K."/>
            <person name="Satoh M."/>
            <person name="Sonobe K."/>
            <person name="Ishii M."/>
            <person name="Ohtani R."/>
            <person name="Kanamori-Sato M."/>
            <person name="Honoki R."/>
            <person name="Miyazaki D."/>
            <person name="Mochizuki H."/>
            <person name="Umetsu J."/>
            <person name="Higashi K."/>
            <person name="Shibata D."/>
            <person name="Kamiya Y."/>
            <person name="Sato N."/>
            <person name="Nakamura Y."/>
            <person name="Tabata S."/>
            <person name="Ida S."/>
            <person name="Kurokawa K."/>
            <person name="Ohta H."/>
        </authorList>
    </citation>
    <scope>NUCLEOTIDE SEQUENCE [LARGE SCALE GENOMIC DNA]</scope>
    <source>
        <strain evidence="6 7">NIES-2285</strain>
    </source>
</reference>
<feature type="transmembrane region" description="Helical" evidence="5">
    <location>
        <begin position="70"/>
        <end position="91"/>
    </location>
</feature>
<organism evidence="6 7">
    <name type="scientific">Klebsormidium nitens</name>
    <name type="common">Green alga</name>
    <name type="synonym">Ulothrix nitens</name>
    <dbReference type="NCBI Taxonomy" id="105231"/>
    <lineage>
        <taxon>Eukaryota</taxon>
        <taxon>Viridiplantae</taxon>
        <taxon>Streptophyta</taxon>
        <taxon>Klebsormidiophyceae</taxon>
        <taxon>Klebsormidiales</taxon>
        <taxon>Klebsormidiaceae</taxon>
        <taxon>Klebsormidium</taxon>
    </lineage>
</organism>
<dbReference type="EMBL" id="DF237376">
    <property type="protein sequence ID" value="GAQ88423.1"/>
    <property type="molecule type" value="Genomic_DNA"/>
</dbReference>
<accession>A0A1Y1ICV2</accession>
<dbReference type="OrthoDB" id="547763at2759"/>
<dbReference type="InterPro" id="IPR006603">
    <property type="entry name" value="PQ-loop_rpt"/>
</dbReference>
<dbReference type="Pfam" id="PF04193">
    <property type="entry name" value="PQ-loop"/>
    <property type="match status" value="1"/>
</dbReference>
<dbReference type="GO" id="GO:0016020">
    <property type="term" value="C:membrane"/>
    <property type="evidence" value="ECO:0007669"/>
    <property type="project" value="UniProtKB-SubCell"/>
</dbReference>
<keyword evidence="7" id="KW-1185">Reference proteome</keyword>
<keyword evidence="4 5" id="KW-0472">Membrane</keyword>
<feature type="transmembrane region" description="Helical" evidence="5">
    <location>
        <begin position="12"/>
        <end position="32"/>
    </location>
</feature>
<dbReference type="Gene3D" id="1.20.1280.290">
    <property type="match status" value="1"/>
</dbReference>
<dbReference type="AlphaFoldDB" id="A0A1Y1ICV2"/>
<evidence type="ECO:0000256" key="2">
    <source>
        <dbReference type="ARBA" id="ARBA00022692"/>
    </source>
</evidence>
<feature type="transmembrane region" description="Helical" evidence="5">
    <location>
        <begin position="44"/>
        <end position="64"/>
    </location>
</feature>
<evidence type="ECO:0000256" key="4">
    <source>
        <dbReference type="ARBA" id="ARBA00023136"/>
    </source>
</evidence>
<sequence length="144" mass="16159">MATETATFENVYDYLGFIGGLLFAVGFIPQLYKQVKTMSSRDISMPWLMAYVLALSVYGIYLIRNKLWPILGPACLEFVLIWASIIVKIITDKRQEEDKTRTGHPVANGVNASCLESNRTLQGDRSNEKESEAHSVVELQRGSL</sequence>
<name>A0A1Y1ICV2_KLENI</name>
<proteinExistence type="predicted"/>
<dbReference type="Proteomes" id="UP000054558">
    <property type="component" value="Unassembled WGS sequence"/>
</dbReference>
<keyword evidence="3 5" id="KW-1133">Transmembrane helix</keyword>
<comment type="subcellular location">
    <subcellularLocation>
        <location evidence="1">Membrane</location>
        <topology evidence="1">Multi-pass membrane protein</topology>
    </subcellularLocation>
</comment>
<evidence type="ECO:0000313" key="7">
    <source>
        <dbReference type="Proteomes" id="UP000054558"/>
    </source>
</evidence>
<evidence type="ECO:0000256" key="3">
    <source>
        <dbReference type="ARBA" id="ARBA00022989"/>
    </source>
</evidence>
<protein>
    <submittedName>
        <fullName evidence="6">Uncharacterized protein</fullName>
    </submittedName>
</protein>
<evidence type="ECO:0000313" key="6">
    <source>
        <dbReference type="EMBL" id="GAQ88423.1"/>
    </source>
</evidence>
<gene>
    <name evidence="6" type="ORF">KFL_004270020</name>
</gene>
<evidence type="ECO:0000256" key="5">
    <source>
        <dbReference type="SAM" id="Phobius"/>
    </source>
</evidence>
<evidence type="ECO:0000256" key="1">
    <source>
        <dbReference type="ARBA" id="ARBA00004141"/>
    </source>
</evidence>